<dbReference type="EMBL" id="JACGWN010000008">
    <property type="protein sequence ID" value="KAL0438417.1"/>
    <property type="molecule type" value="Genomic_DNA"/>
</dbReference>
<evidence type="ECO:0000256" key="3">
    <source>
        <dbReference type="SAM" id="Coils"/>
    </source>
</evidence>
<dbReference type="Pfam" id="PF05911">
    <property type="entry name" value="FPP"/>
    <property type="match status" value="2"/>
</dbReference>
<dbReference type="PANTHER" id="PTHR31580">
    <property type="entry name" value="FILAMENT-LIKE PLANT PROTEIN 4"/>
    <property type="match status" value="1"/>
</dbReference>
<comment type="similarity">
    <text evidence="1">Belongs to the FPP family.</text>
</comment>
<dbReference type="AlphaFoldDB" id="A0AAW2W988"/>
<feature type="coiled-coil region" evidence="3">
    <location>
        <begin position="19"/>
        <end position="63"/>
    </location>
</feature>
<accession>A0AAW2W988</accession>
<evidence type="ECO:0000256" key="1">
    <source>
        <dbReference type="ARBA" id="ARBA00005921"/>
    </source>
</evidence>
<reference evidence="4" key="2">
    <citation type="journal article" date="2024" name="Plant">
        <title>Genomic evolution and insights into agronomic trait innovations of Sesamum species.</title>
        <authorList>
            <person name="Miao H."/>
            <person name="Wang L."/>
            <person name="Qu L."/>
            <person name="Liu H."/>
            <person name="Sun Y."/>
            <person name="Le M."/>
            <person name="Wang Q."/>
            <person name="Wei S."/>
            <person name="Zheng Y."/>
            <person name="Lin W."/>
            <person name="Duan Y."/>
            <person name="Cao H."/>
            <person name="Xiong S."/>
            <person name="Wang X."/>
            <person name="Wei L."/>
            <person name="Li C."/>
            <person name="Ma Q."/>
            <person name="Ju M."/>
            <person name="Zhao R."/>
            <person name="Li G."/>
            <person name="Mu C."/>
            <person name="Tian Q."/>
            <person name="Mei H."/>
            <person name="Zhang T."/>
            <person name="Gao T."/>
            <person name="Zhang H."/>
        </authorList>
    </citation>
    <scope>NUCLEOTIDE SEQUENCE</scope>
    <source>
        <strain evidence="4">KEN1</strain>
    </source>
</reference>
<proteinExistence type="inferred from homology"/>
<dbReference type="InterPro" id="IPR008587">
    <property type="entry name" value="FPP_plant"/>
</dbReference>
<evidence type="ECO:0000313" key="4">
    <source>
        <dbReference type="EMBL" id="KAL0438417.1"/>
    </source>
</evidence>
<organism evidence="4">
    <name type="scientific">Sesamum latifolium</name>
    <dbReference type="NCBI Taxonomy" id="2727402"/>
    <lineage>
        <taxon>Eukaryota</taxon>
        <taxon>Viridiplantae</taxon>
        <taxon>Streptophyta</taxon>
        <taxon>Embryophyta</taxon>
        <taxon>Tracheophyta</taxon>
        <taxon>Spermatophyta</taxon>
        <taxon>Magnoliopsida</taxon>
        <taxon>eudicotyledons</taxon>
        <taxon>Gunneridae</taxon>
        <taxon>Pentapetalae</taxon>
        <taxon>asterids</taxon>
        <taxon>lamiids</taxon>
        <taxon>Lamiales</taxon>
        <taxon>Pedaliaceae</taxon>
        <taxon>Sesamum</taxon>
    </lineage>
</organism>
<gene>
    <name evidence="4" type="ORF">Slati_2324700</name>
</gene>
<reference evidence="4" key="1">
    <citation type="submission" date="2020-06" db="EMBL/GenBank/DDBJ databases">
        <authorList>
            <person name="Li T."/>
            <person name="Hu X."/>
            <person name="Zhang T."/>
            <person name="Song X."/>
            <person name="Zhang H."/>
            <person name="Dai N."/>
            <person name="Sheng W."/>
            <person name="Hou X."/>
            <person name="Wei L."/>
        </authorList>
    </citation>
    <scope>NUCLEOTIDE SEQUENCE</scope>
    <source>
        <strain evidence="4">KEN1</strain>
        <tissue evidence="4">Leaf</tissue>
    </source>
</reference>
<dbReference type="PANTHER" id="PTHR31580:SF22">
    <property type="entry name" value="FILAMENT-LIKE PLANT PROTEIN 7"/>
    <property type="match status" value="1"/>
</dbReference>
<evidence type="ECO:0000256" key="2">
    <source>
        <dbReference type="ARBA" id="ARBA00023054"/>
    </source>
</evidence>
<sequence>MDQKSWLWKKRSTEKTLVADKANNSLSRCEEEVTEVQKLQTEKTELERDLRILNEKLSSALSESNAKDNIAKKQVKIAEEAIAGWEKAETEAISLKQEFDKVLQQKAASEERIGHLDAALKECMQQLRFVREEQEKRVHGAVVRASEEFEKIKIALDEKLEADSTEKEKASLKYEVRVLEKELDIRNEEREFNRRTADVARKQHEENVKGIAKLESECQRLRLLVRKRLPGPAALAKMRSEVEMLGNDQVGSRRRKSNPSPTSSVKFCLKWLLMHQARGSIS</sequence>
<protein>
    <submittedName>
        <fullName evidence="4">Filament-like plant protein 7</fullName>
    </submittedName>
</protein>
<comment type="caution">
    <text evidence="4">The sequence shown here is derived from an EMBL/GenBank/DDBJ whole genome shotgun (WGS) entry which is preliminary data.</text>
</comment>
<keyword evidence="2 3" id="KW-0175">Coiled coil</keyword>
<name>A0AAW2W988_9LAMI</name>